<dbReference type="PROSITE" id="PS00409">
    <property type="entry name" value="PROKAR_NTER_METHYL"/>
    <property type="match status" value="1"/>
</dbReference>
<feature type="domain" description="DUF1559" evidence="2">
    <location>
        <begin position="35"/>
        <end position="280"/>
    </location>
</feature>
<dbReference type="Gene3D" id="3.30.700.10">
    <property type="entry name" value="Glycoprotein, Type 4 Pilin"/>
    <property type="match status" value="1"/>
</dbReference>
<dbReference type="Pfam" id="PF07963">
    <property type="entry name" value="N_methyl"/>
    <property type="match status" value="1"/>
</dbReference>
<dbReference type="InterPro" id="IPR045584">
    <property type="entry name" value="Pilin-like"/>
</dbReference>
<dbReference type="PANTHER" id="PTHR30093:SF2">
    <property type="entry name" value="TYPE II SECRETION SYSTEM PROTEIN H"/>
    <property type="match status" value="1"/>
</dbReference>
<dbReference type="RefSeq" id="WP_088252966.1">
    <property type="nucleotide sequence ID" value="NZ_NIDE01000002.1"/>
</dbReference>
<organism evidence="3 4">
    <name type="scientific">Fimbriiglobus ruber</name>
    <dbReference type="NCBI Taxonomy" id="1908690"/>
    <lineage>
        <taxon>Bacteria</taxon>
        <taxon>Pseudomonadati</taxon>
        <taxon>Planctomycetota</taxon>
        <taxon>Planctomycetia</taxon>
        <taxon>Gemmatales</taxon>
        <taxon>Gemmataceae</taxon>
        <taxon>Fimbriiglobus</taxon>
    </lineage>
</organism>
<accession>A0A225E531</accession>
<feature type="transmembrane region" description="Helical" evidence="1">
    <location>
        <begin position="12"/>
        <end position="34"/>
    </location>
</feature>
<gene>
    <name evidence="3" type="ORF">FRUB_01537</name>
</gene>
<dbReference type="Pfam" id="PF07596">
    <property type="entry name" value="SBP_bac_10"/>
    <property type="match status" value="1"/>
</dbReference>
<keyword evidence="1" id="KW-1133">Transmembrane helix</keyword>
<dbReference type="OrthoDB" id="263813at2"/>
<dbReference type="SUPFAM" id="SSF54523">
    <property type="entry name" value="Pili subunits"/>
    <property type="match status" value="1"/>
</dbReference>
<evidence type="ECO:0000313" key="3">
    <source>
        <dbReference type="EMBL" id="OWK45206.1"/>
    </source>
</evidence>
<sequence length="301" mass="31970">MSKSVVRRSGFTLIELLVVIAIIAILIGLLLPAVQKVREAAARAKCSNNLKQIGLAVHNYAGTYTDKLPALTSSTGYPQYGNYQGSIMVTLLPFVEQNSLYQVAVSNPSNTWDTLLPSGQPVRLQEMKGYECPSDSTISGGCPITQVGSWAAASYGANLQLFGSSHPGGDADVPQYTVANIPDGTSNTVAFSETLATVSNNAYNAWAWPGIDWSANSFSVIANSRSWTSDGQNINGRWDATPQTGVTQATADKARPQSAHSGVVVTLLMDGSVRNVTSSVSYTTWRNALTPSDGNVLGSDW</sequence>
<keyword evidence="4" id="KW-1185">Reference proteome</keyword>
<dbReference type="AlphaFoldDB" id="A0A225E531"/>
<comment type="caution">
    <text evidence="3">The sequence shown here is derived from an EMBL/GenBank/DDBJ whole genome shotgun (WGS) entry which is preliminary data.</text>
</comment>
<dbReference type="NCBIfam" id="TIGR02532">
    <property type="entry name" value="IV_pilin_GFxxxE"/>
    <property type="match status" value="1"/>
</dbReference>
<evidence type="ECO:0000259" key="2">
    <source>
        <dbReference type="Pfam" id="PF07596"/>
    </source>
</evidence>
<dbReference type="InterPro" id="IPR027558">
    <property type="entry name" value="Pre_pil_HX9DG_C"/>
</dbReference>
<dbReference type="PANTHER" id="PTHR30093">
    <property type="entry name" value="GENERAL SECRETION PATHWAY PROTEIN G"/>
    <property type="match status" value="1"/>
</dbReference>
<dbReference type="NCBIfam" id="TIGR04294">
    <property type="entry name" value="pre_pil_HX9DG"/>
    <property type="match status" value="1"/>
</dbReference>
<evidence type="ECO:0000313" key="4">
    <source>
        <dbReference type="Proteomes" id="UP000214646"/>
    </source>
</evidence>
<dbReference type="InterPro" id="IPR011453">
    <property type="entry name" value="DUF1559"/>
</dbReference>
<evidence type="ECO:0000256" key="1">
    <source>
        <dbReference type="SAM" id="Phobius"/>
    </source>
</evidence>
<name>A0A225E531_9BACT</name>
<keyword evidence="1" id="KW-0812">Transmembrane</keyword>
<reference evidence="4" key="1">
    <citation type="submission" date="2017-06" db="EMBL/GenBank/DDBJ databases">
        <title>Genome analysis of Fimbriiglobus ruber SP5, the first member of the order Planctomycetales with confirmed chitinolytic capability.</title>
        <authorList>
            <person name="Ravin N.V."/>
            <person name="Rakitin A.L."/>
            <person name="Ivanova A.A."/>
            <person name="Beletsky A.V."/>
            <person name="Kulichevskaya I.S."/>
            <person name="Mardanov A.V."/>
            <person name="Dedysh S.N."/>
        </authorList>
    </citation>
    <scope>NUCLEOTIDE SEQUENCE [LARGE SCALE GENOMIC DNA]</scope>
    <source>
        <strain evidence="4">SP5</strain>
    </source>
</reference>
<protein>
    <recommendedName>
        <fullName evidence="2">DUF1559 domain-containing protein</fullName>
    </recommendedName>
</protein>
<dbReference type="InterPro" id="IPR012902">
    <property type="entry name" value="N_methyl_site"/>
</dbReference>
<proteinExistence type="predicted"/>
<dbReference type="Proteomes" id="UP000214646">
    <property type="component" value="Unassembled WGS sequence"/>
</dbReference>
<dbReference type="EMBL" id="NIDE01000002">
    <property type="protein sequence ID" value="OWK45206.1"/>
    <property type="molecule type" value="Genomic_DNA"/>
</dbReference>
<keyword evidence="1" id="KW-0472">Membrane</keyword>